<protein>
    <submittedName>
        <fullName evidence="6">Tetratricopeptide (TPR) repeat protein</fullName>
    </submittedName>
</protein>
<evidence type="ECO:0000256" key="3">
    <source>
        <dbReference type="PROSITE-ProRule" id="PRU00339"/>
    </source>
</evidence>
<dbReference type="Gene3D" id="1.25.40.10">
    <property type="entry name" value="Tetratricopeptide repeat domain"/>
    <property type="match status" value="3"/>
</dbReference>
<accession>A0A4R3LED5</accession>
<dbReference type="Proteomes" id="UP000294937">
    <property type="component" value="Unassembled WGS sequence"/>
</dbReference>
<keyword evidence="5" id="KW-0472">Membrane</keyword>
<feature type="repeat" description="TPR" evidence="3">
    <location>
        <begin position="572"/>
        <end position="605"/>
    </location>
</feature>
<dbReference type="PANTHER" id="PTHR44858">
    <property type="entry name" value="TETRATRICOPEPTIDE REPEAT PROTEIN 6"/>
    <property type="match status" value="1"/>
</dbReference>
<evidence type="ECO:0000256" key="4">
    <source>
        <dbReference type="SAM" id="MobiDB-lite"/>
    </source>
</evidence>
<dbReference type="Pfam" id="PF13181">
    <property type="entry name" value="TPR_8"/>
    <property type="match status" value="2"/>
</dbReference>
<evidence type="ECO:0000256" key="1">
    <source>
        <dbReference type="ARBA" id="ARBA00022737"/>
    </source>
</evidence>
<feature type="region of interest" description="Disordered" evidence="4">
    <location>
        <begin position="246"/>
        <end position="267"/>
    </location>
</feature>
<evidence type="ECO:0000256" key="2">
    <source>
        <dbReference type="ARBA" id="ARBA00022803"/>
    </source>
</evidence>
<dbReference type="Gene3D" id="1.10.510.10">
    <property type="entry name" value="Transferase(Phosphotransferase) domain 1"/>
    <property type="match status" value="1"/>
</dbReference>
<evidence type="ECO:0000313" key="6">
    <source>
        <dbReference type="EMBL" id="TCS96704.1"/>
    </source>
</evidence>
<feature type="repeat" description="TPR" evidence="3">
    <location>
        <begin position="416"/>
        <end position="449"/>
    </location>
</feature>
<evidence type="ECO:0000313" key="7">
    <source>
        <dbReference type="Proteomes" id="UP000294937"/>
    </source>
</evidence>
<dbReference type="PANTHER" id="PTHR44858:SF1">
    <property type="entry name" value="UDP-N-ACETYLGLUCOSAMINE--PEPTIDE N-ACETYLGLUCOSAMINYLTRANSFERASE SPINDLY-RELATED"/>
    <property type="match status" value="1"/>
</dbReference>
<feature type="repeat" description="TPR" evidence="3">
    <location>
        <begin position="538"/>
        <end position="571"/>
    </location>
</feature>
<dbReference type="InterPro" id="IPR050498">
    <property type="entry name" value="Ycf3"/>
</dbReference>
<sequence>MHMKEKGQKIQQYVVLNRFPFIQGLLYYVEQSSTDETSSSTTRFILALDVSSFPPGSDITSLLQRNSQVFFPIEQIFIEDGVVYQVFEKMEGTLFAFYLQKAGPLPLGEVLQLLRNTCEHLYLLKENKHWTIIHPENMCLGSKHQVRFFLGGPVELFSSTELNESESLHQLASTVYTMLTGKWVKQDETVESIRNFRKDVPLELENLLMRSLSPDPSRRPVLQDLLKWVRQANPNTPLQLVAETPPTKVDQHKKVESQPISPKPVKTKKPFTKQRLAITVGGCIALLVTVAFVVTYFFSGGDKVNANTTQAKQAATLYQESKQAVKDKQLNQAIEKADKAIQTDPKEEYYLHLANLYKATQRNDKSIETLKKGTEKFPESPSMFYELSSQAFFNKDYDIAKDAIQKAITLSDGKLSGYFYLRGRIENQMREYDKAIQSLTKAIELRKDVPNYYHERAIASFRNSKLDEAIKDEMVAIQQNPTQGKYDLTLGIIYLEKREEVQKSPSLVANVKLQQMNQWAQKALDAFKEAANDSPKDPDVQYYRSVAHYYCKEYDSALTAINLAVQLNPENALYHYQKGIVQLTTNKKADATQSFTKAVQLEPNSALYQQALQQVKP</sequence>
<dbReference type="SUPFAM" id="SSF81901">
    <property type="entry name" value="HCP-like"/>
    <property type="match status" value="1"/>
</dbReference>
<comment type="caution">
    <text evidence="6">The sequence shown here is derived from an EMBL/GenBank/DDBJ whole genome shotgun (WGS) entry which is preliminary data.</text>
</comment>
<keyword evidence="1" id="KW-0677">Repeat</keyword>
<dbReference type="SMART" id="SM00028">
    <property type="entry name" value="TPR"/>
    <property type="match status" value="6"/>
</dbReference>
<gene>
    <name evidence="6" type="ORF">EDD58_101341</name>
</gene>
<evidence type="ECO:0000256" key="5">
    <source>
        <dbReference type="SAM" id="Phobius"/>
    </source>
</evidence>
<dbReference type="AlphaFoldDB" id="A0A4R3LED5"/>
<keyword evidence="5" id="KW-0812">Transmembrane</keyword>
<dbReference type="RefSeq" id="WP_165875740.1">
    <property type="nucleotide sequence ID" value="NZ_SMAG01000001.1"/>
</dbReference>
<proteinExistence type="predicted"/>
<keyword evidence="7" id="KW-1185">Reference proteome</keyword>
<keyword evidence="2 3" id="KW-0802">TPR repeat</keyword>
<dbReference type="InterPro" id="IPR011990">
    <property type="entry name" value="TPR-like_helical_dom_sf"/>
</dbReference>
<name>A0A4R3LED5_9BACL</name>
<reference evidence="6 7" key="1">
    <citation type="submission" date="2019-03" db="EMBL/GenBank/DDBJ databases">
        <title>Genomic Encyclopedia of Type Strains, Phase IV (KMG-IV): sequencing the most valuable type-strain genomes for metagenomic binning, comparative biology and taxonomic classification.</title>
        <authorList>
            <person name="Goeker M."/>
        </authorList>
    </citation>
    <scope>NUCLEOTIDE SEQUENCE [LARGE SCALE GENOMIC DNA]</scope>
    <source>
        <strain evidence="6 7">DSM 45707</strain>
    </source>
</reference>
<dbReference type="EMBL" id="SMAG01000001">
    <property type="protein sequence ID" value="TCS96704.1"/>
    <property type="molecule type" value="Genomic_DNA"/>
</dbReference>
<organism evidence="6 7">
    <name type="scientific">Hazenella coriacea</name>
    <dbReference type="NCBI Taxonomy" id="1179467"/>
    <lineage>
        <taxon>Bacteria</taxon>
        <taxon>Bacillati</taxon>
        <taxon>Bacillota</taxon>
        <taxon>Bacilli</taxon>
        <taxon>Bacillales</taxon>
        <taxon>Thermoactinomycetaceae</taxon>
        <taxon>Hazenella</taxon>
    </lineage>
</organism>
<dbReference type="SUPFAM" id="SSF48452">
    <property type="entry name" value="TPR-like"/>
    <property type="match status" value="1"/>
</dbReference>
<dbReference type="SUPFAM" id="SSF56112">
    <property type="entry name" value="Protein kinase-like (PK-like)"/>
    <property type="match status" value="1"/>
</dbReference>
<dbReference type="PROSITE" id="PS50005">
    <property type="entry name" value="TPR"/>
    <property type="match status" value="3"/>
</dbReference>
<feature type="transmembrane region" description="Helical" evidence="5">
    <location>
        <begin position="276"/>
        <end position="298"/>
    </location>
</feature>
<keyword evidence="5" id="KW-1133">Transmembrane helix</keyword>
<dbReference type="InterPro" id="IPR019734">
    <property type="entry name" value="TPR_rpt"/>
</dbReference>
<dbReference type="InterPro" id="IPR011009">
    <property type="entry name" value="Kinase-like_dom_sf"/>
</dbReference>